<feature type="signal peptide" evidence="1">
    <location>
        <begin position="1"/>
        <end position="22"/>
    </location>
</feature>
<proteinExistence type="predicted"/>
<dbReference type="GeneTree" id="ENSGT00950000186037"/>
<name>A0A8C0HBE3_CHEAB</name>
<organism evidence="2 3">
    <name type="scientific">Chelonoidis abingdonii</name>
    <name type="common">Abingdon island giant tortoise</name>
    <name type="synonym">Testudo abingdonii</name>
    <dbReference type="NCBI Taxonomy" id="106734"/>
    <lineage>
        <taxon>Eukaryota</taxon>
        <taxon>Metazoa</taxon>
        <taxon>Chordata</taxon>
        <taxon>Craniata</taxon>
        <taxon>Vertebrata</taxon>
        <taxon>Euteleostomi</taxon>
        <taxon>Archelosauria</taxon>
        <taxon>Testudinata</taxon>
        <taxon>Testudines</taxon>
        <taxon>Cryptodira</taxon>
        <taxon>Durocryptodira</taxon>
        <taxon>Testudinoidea</taxon>
        <taxon>Testudinidae</taxon>
        <taxon>Chelonoidis</taxon>
    </lineage>
</organism>
<feature type="chain" id="PRO_5034479250" evidence="1">
    <location>
        <begin position="23"/>
        <end position="63"/>
    </location>
</feature>
<dbReference type="OMA" id="RRMYCCL"/>
<dbReference type="AlphaFoldDB" id="A0A8C0HBE3"/>
<evidence type="ECO:0000256" key="1">
    <source>
        <dbReference type="SAM" id="SignalP"/>
    </source>
</evidence>
<keyword evidence="3" id="KW-1185">Reference proteome</keyword>
<reference evidence="2" key="1">
    <citation type="submission" date="2025-08" db="UniProtKB">
        <authorList>
            <consortium name="Ensembl"/>
        </authorList>
    </citation>
    <scope>IDENTIFICATION</scope>
</reference>
<accession>A0A8C0HBE3</accession>
<evidence type="ECO:0000313" key="2">
    <source>
        <dbReference type="Ensembl" id="ENSCABP00000019353.1"/>
    </source>
</evidence>
<reference evidence="2" key="2">
    <citation type="submission" date="2025-09" db="UniProtKB">
        <authorList>
            <consortium name="Ensembl"/>
        </authorList>
    </citation>
    <scope>IDENTIFICATION</scope>
</reference>
<protein>
    <submittedName>
        <fullName evidence="2">Uncharacterized protein</fullName>
    </submittedName>
</protein>
<keyword evidence="1" id="KW-0732">Signal</keyword>
<evidence type="ECO:0000313" key="3">
    <source>
        <dbReference type="Proteomes" id="UP000694404"/>
    </source>
</evidence>
<sequence>MRILYLVFAVLLLVSLATPGYGQYGYHKGGCPGRCAKSCAKHELTSKTYDCKHLHCCTHPKKG</sequence>
<dbReference type="Ensembl" id="ENSCABT00000021206.1">
    <property type="protein sequence ID" value="ENSCABP00000019353.1"/>
    <property type="gene ID" value="ENSCABG00000014292.1"/>
</dbReference>
<dbReference type="Proteomes" id="UP000694404">
    <property type="component" value="Unplaced"/>
</dbReference>